<dbReference type="EMBL" id="CAMGYJ010000008">
    <property type="protein sequence ID" value="CAI0459430.1"/>
    <property type="molecule type" value="Genomic_DNA"/>
</dbReference>
<keyword evidence="2" id="KW-1185">Reference proteome</keyword>
<accession>A0AAV0NLF1</accession>
<comment type="caution">
    <text evidence="1">The sequence shown here is derived from an EMBL/GenBank/DDBJ whole genome shotgun (WGS) entry which is preliminary data.</text>
</comment>
<protein>
    <submittedName>
        <fullName evidence="1">Uncharacterized protein</fullName>
    </submittedName>
</protein>
<evidence type="ECO:0000313" key="1">
    <source>
        <dbReference type="EMBL" id="CAI0459430.1"/>
    </source>
</evidence>
<dbReference type="Proteomes" id="UP001154282">
    <property type="component" value="Unassembled WGS sequence"/>
</dbReference>
<dbReference type="PANTHER" id="PTHR35707:SF1">
    <property type="entry name" value="SPC7 KINETOCHORE PROTEIN DOMAIN-CONTAINING PROTEIN"/>
    <property type="match status" value="1"/>
</dbReference>
<sequence length="142" mass="15907">MTKCRLTITAARTPSLLVSTKLNEANIIKKFPNMDACAAFAYVLNAEATKKYFGSRSLAQETRMARSLLHNLLDVVQKLQKARIESINFVDATFISASVGFILPTSSHTAYKFPGRRSLIQRHSQLKRKLLSITLELAVSEY</sequence>
<organism evidence="1 2">
    <name type="scientific">Linum tenue</name>
    <dbReference type="NCBI Taxonomy" id="586396"/>
    <lineage>
        <taxon>Eukaryota</taxon>
        <taxon>Viridiplantae</taxon>
        <taxon>Streptophyta</taxon>
        <taxon>Embryophyta</taxon>
        <taxon>Tracheophyta</taxon>
        <taxon>Spermatophyta</taxon>
        <taxon>Magnoliopsida</taxon>
        <taxon>eudicotyledons</taxon>
        <taxon>Gunneridae</taxon>
        <taxon>Pentapetalae</taxon>
        <taxon>rosids</taxon>
        <taxon>fabids</taxon>
        <taxon>Malpighiales</taxon>
        <taxon>Linaceae</taxon>
        <taxon>Linum</taxon>
    </lineage>
</organism>
<gene>
    <name evidence="1" type="ORF">LITE_LOCUS33998</name>
</gene>
<dbReference type="AlphaFoldDB" id="A0AAV0NLF1"/>
<proteinExistence type="predicted"/>
<reference evidence="1" key="1">
    <citation type="submission" date="2022-08" db="EMBL/GenBank/DDBJ databases">
        <authorList>
            <person name="Gutierrez-Valencia J."/>
        </authorList>
    </citation>
    <scope>NUCLEOTIDE SEQUENCE</scope>
</reference>
<dbReference type="PANTHER" id="PTHR35707">
    <property type="entry name" value="OS06G0608100 PROTEIN"/>
    <property type="match status" value="1"/>
</dbReference>
<name>A0AAV0NLF1_9ROSI</name>
<evidence type="ECO:0000313" key="2">
    <source>
        <dbReference type="Proteomes" id="UP001154282"/>
    </source>
</evidence>